<comment type="caution">
    <text evidence="1">The sequence shown here is derived from an EMBL/GenBank/DDBJ whole genome shotgun (WGS) entry which is preliminary data.</text>
</comment>
<proteinExistence type="predicted"/>
<evidence type="ECO:0000313" key="2">
    <source>
        <dbReference type="Proteomes" id="UP001207468"/>
    </source>
</evidence>
<dbReference type="EMBL" id="JAGFNK010000002">
    <property type="protein sequence ID" value="KAI9513169.1"/>
    <property type="molecule type" value="Genomic_DNA"/>
</dbReference>
<gene>
    <name evidence="1" type="ORF">F5148DRAFT_1317767</name>
</gene>
<keyword evidence="2" id="KW-1185">Reference proteome</keyword>
<dbReference type="Proteomes" id="UP001207468">
    <property type="component" value="Unassembled WGS sequence"/>
</dbReference>
<accession>A0ACC0UN83</accession>
<name>A0ACC0UN83_9AGAM</name>
<reference evidence="1" key="1">
    <citation type="submission" date="2021-03" db="EMBL/GenBank/DDBJ databases">
        <title>Evolutionary priming and transition to the ectomycorrhizal habit in an iconic lineage of mushroom-forming fungi: is preadaptation a requirement?</title>
        <authorList>
            <consortium name="DOE Joint Genome Institute"/>
            <person name="Looney B.P."/>
            <person name="Miyauchi S."/>
            <person name="Morin E."/>
            <person name="Drula E."/>
            <person name="Courty P.E."/>
            <person name="Chicoki N."/>
            <person name="Fauchery L."/>
            <person name="Kohler A."/>
            <person name="Kuo A."/>
            <person name="LaButti K."/>
            <person name="Pangilinan J."/>
            <person name="Lipzen A."/>
            <person name="Riley R."/>
            <person name="Andreopoulos W."/>
            <person name="He G."/>
            <person name="Johnson J."/>
            <person name="Barry K.W."/>
            <person name="Grigoriev I.V."/>
            <person name="Nagy L."/>
            <person name="Hibbett D."/>
            <person name="Henrissat B."/>
            <person name="Matheny P.B."/>
            <person name="Labbe J."/>
            <person name="Martin A.F."/>
        </authorList>
    </citation>
    <scope>NUCLEOTIDE SEQUENCE</scope>
    <source>
        <strain evidence="1">BPL698</strain>
    </source>
</reference>
<organism evidence="1 2">
    <name type="scientific">Russula earlei</name>
    <dbReference type="NCBI Taxonomy" id="71964"/>
    <lineage>
        <taxon>Eukaryota</taxon>
        <taxon>Fungi</taxon>
        <taxon>Dikarya</taxon>
        <taxon>Basidiomycota</taxon>
        <taxon>Agaricomycotina</taxon>
        <taxon>Agaricomycetes</taxon>
        <taxon>Russulales</taxon>
        <taxon>Russulaceae</taxon>
        <taxon>Russula</taxon>
    </lineage>
</organism>
<protein>
    <submittedName>
        <fullName evidence="1">Uncharacterized protein</fullName>
    </submittedName>
</protein>
<evidence type="ECO:0000313" key="1">
    <source>
        <dbReference type="EMBL" id="KAI9513169.1"/>
    </source>
</evidence>
<sequence>MSILSPDLAVRQPLTLRAIFPLILGYYAQAVLAILPNTFIIKLLLLPFIAWQAWRCAVRFDFAALLAQSLGDQSADRLAFFNFFFMTAMFCIALRSFEWALIKRPLRRYEIPKRRQDAPIERCLSASNVLLDAFELLHNQRGIGWSWSPNPFPREIPPPPSIAWFAIKTVVKLTVFDASHYIIECACPSVSSPGGGSIFDPRLGLVPRTALAALSGICGGVWSYALVDSLYHPSLLWPRVFHRPWISGVVRWHQLMRHFFIVFGARPGGMLYGKPGAFLGAFTVSAILHHTGVWGTGRGTDLTTPWFFLMMGGGAAMEDVFKRLTGSRVQGWGGWLWTMTWTTLWGTFMIDGWARRGAFAAALLPNRFRLGKIVVDMIIALSGR</sequence>